<reference evidence="1" key="1">
    <citation type="submission" date="2023-04" db="EMBL/GenBank/DDBJ databases">
        <title>Draft Genome sequencing of Naganishia species isolated from polar environments using Oxford Nanopore Technology.</title>
        <authorList>
            <person name="Leo P."/>
            <person name="Venkateswaran K."/>
        </authorList>
    </citation>
    <scope>NUCLEOTIDE SEQUENCE</scope>
    <source>
        <strain evidence="1">DBVPG 5303</strain>
    </source>
</reference>
<sequence length="208" mass="21308">MSAMDIDKGLDEIMASRKTANKTKRGGAAAGGAKRGGAAAGGARARYAGNVPAARGVQQQAVAPLSQATRDSLKIIISNLPTDVDEAAVRELFHKTCGPVKSCSLAYDSKGKSKGVADVVFQNRGRPLKIEVVIDFSTAPLASRLAPAAPAAPAARPRAATGAVRGGAARGGKAKRGGKRSAERPAKTQEELDKEMTDYVNASTTPAA</sequence>
<dbReference type="Proteomes" id="UP001234202">
    <property type="component" value="Unassembled WGS sequence"/>
</dbReference>
<comment type="caution">
    <text evidence="1">The sequence shown here is derived from an EMBL/GenBank/DDBJ whole genome shotgun (WGS) entry which is preliminary data.</text>
</comment>
<name>A0ACC2XC31_9TREE</name>
<proteinExistence type="predicted"/>
<dbReference type="EMBL" id="JASBWV010000018">
    <property type="protein sequence ID" value="KAJ9121175.1"/>
    <property type="molecule type" value="Genomic_DNA"/>
</dbReference>
<evidence type="ECO:0000313" key="2">
    <source>
        <dbReference type="Proteomes" id="UP001234202"/>
    </source>
</evidence>
<gene>
    <name evidence="1" type="ORF">QFC24_004849</name>
</gene>
<organism evidence="1 2">
    <name type="scientific">Naganishia onofrii</name>
    <dbReference type="NCBI Taxonomy" id="1851511"/>
    <lineage>
        <taxon>Eukaryota</taxon>
        <taxon>Fungi</taxon>
        <taxon>Dikarya</taxon>
        <taxon>Basidiomycota</taxon>
        <taxon>Agaricomycotina</taxon>
        <taxon>Tremellomycetes</taxon>
        <taxon>Filobasidiales</taxon>
        <taxon>Filobasidiaceae</taxon>
        <taxon>Naganishia</taxon>
    </lineage>
</organism>
<accession>A0ACC2XC31</accession>
<protein>
    <submittedName>
        <fullName evidence="1">Uncharacterized protein</fullName>
    </submittedName>
</protein>
<evidence type="ECO:0000313" key="1">
    <source>
        <dbReference type="EMBL" id="KAJ9121175.1"/>
    </source>
</evidence>
<keyword evidence="2" id="KW-1185">Reference proteome</keyword>